<dbReference type="OrthoDB" id="3206072at2759"/>
<dbReference type="Proteomes" id="UP001049176">
    <property type="component" value="Chromosome 10"/>
</dbReference>
<dbReference type="KEGG" id="more:E1B28_002364"/>
<keyword evidence="3" id="KW-1185">Reference proteome</keyword>
<name>A0A9P7RMP7_9AGAR</name>
<protein>
    <submittedName>
        <fullName evidence="2">Uncharacterized protein</fullName>
    </submittedName>
</protein>
<dbReference type="EMBL" id="CM032190">
    <property type="protein sequence ID" value="KAG7086409.1"/>
    <property type="molecule type" value="Genomic_DNA"/>
</dbReference>
<evidence type="ECO:0000313" key="2">
    <source>
        <dbReference type="EMBL" id="KAG7086409.1"/>
    </source>
</evidence>
<evidence type="ECO:0000313" key="3">
    <source>
        <dbReference type="Proteomes" id="UP001049176"/>
    </source>
</evidence>
<dbReference type="GeneID" id="66071440"/>
<gene>
    <name evidence="2" type="ORF">E1B28_002364</name>
</gene>
<dbReference type="AlphaFoldDB" id="A0A9P7RMP7"/>
<evidence type="ECO:0000256" key="1">
    <source>
        <dbReference type="SAM" id="MobiDB-lite"/>
    </source>
</evidence>
<feature type="compositionally biased region" description="Acidic residues" evidence="1">
    <location>
        <begin position="370"/>
        <end position="393"/>
    </location>
</feature>
<dbReference type="RefSeq" id="XP_043002880.1">
    <property type="nucleotide sequence ID" value="XM_043159280.1"/>
</dbReference>
<organism evidence="2 3">
    <name type="scientific">Marasmius oreades</name>
    <name type="common">fairy-ring Marasmius</name>
    <dbReference type="NCBI Taxonomy" id="181124"/>
    <lineage>
        <taxon>Eukaryota</taxon>
        <taxon>Fungi</taxon>
        <taxon>Dikarya</taxon>
        <taxon>Basidiomycota</taxon>
        <taxon>Agaricomycotina</taxon>
        <taxon>Agaricomycetes</taxon>
        <taxon>Agaricomycetidae</taxon>
        <taxon>Agaricales</taxon>
        <taxon>Marasmiineae</taxon>
        <taxon>Marasmiaceae</taxon>
        <taxon>Marasmius</taxon>
    </lineage>
</organism>
<sequence>MPPKRKSTGQDATAAKKAKTTKTNTAARLKKSKRVEYKSSWSKDKPEGKWARRAVDCWNLLPPYDTSIDDSRWKVYYEERAALDKVNTRGSNASEPIVSEELGQDTFRLLFNASKSVSQTMYGAVADEDECVAIARTLRGSLYYTDLWGNDEEGGDSDPRTVNAKTRLYSPFGLGTSIDLCWNYHYRARMFNSSEKFADLVAMSRSIHDCDAKEPRNCSAMTKDRNGRPKPEEGAIKVIKMNGSSISGTTAKNLEEFETTLFGAAGWLSPLKMFHIVAHAGTVAHYQEALGSQLLKRAGLDKFKFCKDETDGKALADKEAVKFKELWEELKTKGDKPICVPQRLVLAAHSPEEDDDEQGGECEKPADGEMNPEEPENGSEDGEYDVEEGKEEV</sequence>
<comment type="caution">
    <text evidence="2">The sequence shown here is derived from an EMBL/GenBank/DDBJ whole genome shotgun (WGS) entry which is preliminary data.</text>
</comment>
<accession>A0A9P7RMP7</accession>
<feature type="region of interest" description="Disordered" evidence="1">
    <location>
        <begin position="345"/>
        <end position="393"/>
    </location>
</feature>
<proteinExistence type="predicted"/>
<reference evidence="2" key="1">
    <citation type="journal article" date="2021" name="Genome Biol. Evol.">
        <title>The assembled and annotated genome of the fairy-ring fungus Marasmius oreades.</title>
        <authorList>
            <person name="Hiltunen M."/>
            <person name="Ament-Velasquez S.L."/>
            <person name="Johannesson H."/>
        </authorList>
    </citation>
    <scope>NUCLEOTIDE SEQUENCE</scope>
    <source>
        <strain evidence="2">03SP1</strain>
    </source>
</reference>
<feature type="region of interest" description="Disordered" evidence="1">
    <location>
        <begin position="1"/>
        <end position="31"/>
    </location>
</feature>